<reference evidence="1 2" key="1">
    <citation type="submission" date="2016-04" db="EMBL/GenBank/DDBJ databases">
        <authorList>
            <person name="Evans L.H."/>
            <person name="Alamgir A."/>
            <person name="Owens N."/>
            <person name="Weber N.D."/>
            <person name="Virtaneva K."/>
            <person name="Barbian K."/>
            <person name="Babar A."/>
            <person name="Rosenke K."/>
        </authorList>
    </citation>
    <scope>NUCLEOTIDE SEQUENCE [LARGE SCALE GENOMIC DNA]</scope>
    <source>
        <strain evidence="1 2">IFM 0406</strain>
    </source>
</reference>
<keyword evidence="2" id="KW-1185">Reference proteome</keyword>
<dbReference type="AlphaFoldDB" id="A0A164JKL2"/>
<dbReference type="OrthoDB" id="9784823at2"/>
<protein>
    <submittedName>
        <fullName evidence="1">Uncharacterized protein</fullName>
    </submittedName>
</protein>
<name>A0A164JKL2_9NOCA</name>
<dbReference type="Proteomes" id="UP000076512">
    <property type="component" value="Unassembled WGS sequence"/>
</dbReference>
<dbReference type="EMBL" id="LWGR01000013">
    <property type="protein sequence ID" value="KZM70492.1"/>
    <property type="molecule type" value="Genomic_DNA"/>
</dbReference>
<gene>
    <name evidence="1" type="ORF">AWN90_38535</name>
</gene>
<comment type="caution">
    <text evidence="1">The sequence shown here is derived from an EMBL/GenBank/DDBJ whole genome shotgun (WGS) entry which is preliminary data.</text>
</comment>
<dbReference type="STRING" id="455432.AWN90_38535"/>
<organism evidence="1 2">
    <name type="scientific">Nocardia terpenica</name>
    <dbReference type="NCBI Taxonomy" id="455432"/>
    <lineage>
        <taxon>Bacteria</taxon>
        <taxon>Bacillati</taxon>
        <taxon>Actinomycetota</taxon>
        <taxon>Actinomycetes</taxon>
        <taxon>Mycobacteriales</taxon>
        <taxon>Nocardiaceae</taxon>
        <taxon>Nocardia</taxon>
    </lineage>
</organism>
<sequence length="315" mass="33436">MEHPTTEPTLTLQDIADLAKVKRSVVSTWRNRRSIKSEHVAFPRPVAEIGGIARFAPAEVIDYLERTGRGNNTEFRLDAAAVGAPDGVQLEDLVTLLCLRQLAGDLEQLSADECLAAAWEHDPGNEMLAAEVAGLNNTRQARVFIDGLVASSFGGTDALAKLESSRVGRELAVRDLNPDAVALLGTVVNACRMELGTYTAQVVSAGDEPSVVLALSDAHPDIEVHALGDTPAARALRRRMVIREQEQASGCGPRVRLLSVVGAELSQALDNVDYVLAGLEPGEIAVILGAASALCDSIPRVGARANIRRASGRTP</sequence>
<proteinExistence type="predicted"/>
<evidence type="ECO:0000313" key="1">
    <source>
        <dbReference type="EMBL" id="KZM70492.1"/>
    </source>
</evidence>
<accession>A0A164JKL2</accession>
<evidence type="ECO:0000313" key="2">
    <source>
        <dbReference type="Proteomes" id="UP000076512"/>
    </source>
</evidence>
<dbReference type="RefSeq" id="WP_082871711.1">
    <property type="nucleotide sequence ID" value="NZ_JABMCZ010000003.1"/>
</dbReference>